<evidence type="ECO:0000313" key="5">
    <source>
        <dbReference type="EMBL" id="MFH4978498.1"/>
    </source>
</evidence>
<protein>
    <submittedName>
        <fullName evidence="5">Uncharacterized protein</fullName>
    </submittedName>
</protein>
<dbReference type="PANTHER" id="PTHR16308:SF13">
    <property type="entry name" value="PROTEIN LINGERER"/>
    <property type="match status" value="1"/>
</dbReference>
<keyword evidence="6" id="KW-1185">Reference proteome</keyword>
<dbReference type="InterPro" id="IPR009060">
    <property type="entry name" value="UBA-like_sf"/>
</dbReference>
<reference evidence="5 6" key="1">
    <citation type="submission" date="2024-08" db="EMBL/GenBank/DDBJ databases">
        <title>Gnathostoma spinigerum genome.</title>
        <authorList>
            <person name="Gonzalez-Bertolin B."/>
            <person name="Monzon S."/>
            <person name="Zaballos A."/>
            <person name="Jimenez P."/>
            <person name="Dekumyoy P."/>
            <person name="Varona S."/>
            <person name="Cuesta I."/>
            <person name="Sumanam S."/>
            <person name="Adisakwattana P."/>
            <person name="Gasser R.B."/>
            <person name="Hernandez-Gonzalez A."/>
            <person name="Young N.D."/>
            <person name="Perteguer M.J."/>
        </authorList>
    </citation>
    <scope>NUCLEOTIDE SEQUENCE [LARGE SCALE GENOMIC DNA]</scope>
    <source>
        <strain evidence="5">AL3</strain>
        <tissue evidence="5">Liver</tissue>
    </source>
</reference>
<evidence type="ECO:0000256" key="3">
    <source>
        <dbReference type="ARBA" id="ARBA00022553"/>
    </source>
</evidence>
<dbReference type="AlphaFoldDB" id="A0ABD6EEX5"/>
<evidence type="ECO:0000256" key="2">
    <source>
        <dbReference type="ARBA" id="ARBA00022490"/>
    </source>
</evidence>
<keyword evidence="3" id="KW-0597">Phosphoprotein</keyword>
<keyword evidence="2" id="KW-0963">Cytoplasm</keyword>
<dbReference type="InterPro" id="IPR051833">
    <property type="entry name" value="TC-DDR_regulator"/>
</dbReference>
<comment type="subcellular location">
    <subcellularLocation>
        <location evidence="1">Cytoplasm</location>
    </subcellularLocation>
</comment>
<evidence type="ECO:0000313" key="6">
    <source>
        <dbReference type="Proteomes" id="UP001608902"/>
    </source>
</evidence>
<feature type="compositionally biased region" description="Polar residues" evidence="4">
    <location>
        <begin position="108"/>
        <end position="128"/>
    </location>
</feature>
<dbReference type="PANTHER" id="PTHR16308">
    <property type="entry name" value="UBIQUITIN ASSOCIATED PROTEIN 2-LIKE/LINGERER"/>
    <property type="match status" value="1"/>
</dbReference>
<dbReference type="EMBL" id="JBGFUD010003252">
    <property type="protein sequence ID" value="MFH4978498.1"/>
    <property type="molecule type" value="Genomic_DNA"/>
</dbReference>
<accession>A0ABD6EEX5</accession>
<evidence type="ECO:0000256" key="1">
    <source>
        <dbReference type="ARBA" id="ARBA00004496"/>
    </source>
</evidence>
<dbReference type="Proteomes" id="UP001608902">
    <property type="component" value="Unassembled WGS sequence"/>
</dbReference>
<gene>
    <name evidence="5" type="ORF">AB6A40_005207</name>
</gene>
<feature type="region of interest" description="Disordered" evidence="4">
    <location>
        <begin position="86"/>
        <end position="128"/>
    </location>
</feature>
<dbReference type="SUPFAM" id="SSF46934">
    <property type="entry name" value="UBA-like"/>
    <property type="match status" value="1"/>
</dbReference>
<dbReference type="GO" id="GO:0005737">
    <property type="term" value="C:cytoplasm"/>
    <property type="evidence" value="ECO:0007669"/>
    <property type="project" value="UniProtKB-SubCell"/>
</dbReference>
<proteinExistence type="predicted"/>
<organism evidence="5 6">
    <name type="scientific">Gnathostoma spinigerum</name>
    <dbReference type="NCBI Taxonomy" id="75299"/>
    <lineage>
        <taxon>Eukaryota</taxon>
        <taxon>Metazoa</taxon>
        <taxon>Ecdysozoa</taxon>
        <taxon>Nematoda</taxon>
        <taxon>Chromadorea</taxon>
        <taxon>Rhabditida</taxon>
        <taxon>Spirurina</taxon>
        <taxon>Gnathostomatomorpha</taxon>
        <taxon>Gnathostomatoidea</taxon>
        <taxon>Gnathostomatidae</taxon>
        <taxon>Gnathostoma</taxon>
    </lineage>
</organism>
<sequence>MGGKGEVNEAVRIKATQDQLRLARITQDTSSIEEEKMNIQKLIKKVTETTQCTTGQAETALYDADYNVEVAVNAILEQSYPDENVWTEQKSRKTRRAEAEERAEAEQLANQRSRNYTARAQNSYSGMT</sequence>
<comment type="caution">
    <text evidence="5">The sequence shown here is derived from an EMBL/GenBank/DDBJ whole genome shotgun (WGS) entry which is preliminary data.</text>
</comment>
<dbReference type="Gene3D" id="1.10.8.10">
    <property type="entry name" value="DNA helicase RuvA subunit, C-terminal domain"/>
    <property type="match status" value="1"/>
</dbReference>
<feature type="compositionally biased region" description="Basic and acidic residues" evidence="4">
    <location>
        <begin position="96"/>
        <end position="105"/>
    </location>
</feature>
<name>A0ABD6EEX5_9BILA</name>
<evidence type="ECO:0000256" key="4">
    <source>
        <dbReference type="SAM" id="MobiDB-lite"/>
    </source>
</evidence>